<evidence type="ECO:0000256" key="1">
    <source>
        <dbReference type="SAM" id="MobiDB-lite"/>
    </source>
</evidence>
<feature type="compositionally biased region" description="Low complexity" evidence="1">
    <location>
        <begin position="377"/>
        <end position="393"/>
    </location>
</feature>
<dbReference type="InParanoid" id="A0A165IN48"/>
<sequence length="505" mass="53209">MDFTGSTPDVVPEPAEPAEQQQEGGLRRTPSIGSSRSDTTSLYSSASSVGSMSSLSSSGSSRRIVVPLYNLSAHNVMTNAVLDAGTDAKIAKFLKRGLELIDLCVIEPVEMWSSPGHVNDNASLVLAERVGSPVPSMESSEQQHVETTPTPAATKRSRFTSLFTRKDANRSQSALTPPTGSPAPVKTRSATSPVPPPEQISAPVLGLQSTIYSSVYPPVGKSPSSIVWIVRKWIKGADTSLLANLRIGNSDRGGRGGVPQPTVRFEWVRSTARSNTGDTHSRFPTDLTASRRSSRIAPAPAEEGRAPPTAAGVVSSLPASPKSLDFSLPESGDQQAPAPETASHTESTTDAGDESDPEDSETPWTCTLVISTPGNVSPAPSDTSPSPSSRRASMLSTDNAHKGGSSAIRLRLATLAPTPHHPKVVAQLKIPWPLPDVDVMQGVLHKRSPLGRPASVDSGAGPSLIVTAEEMKDVVCATAFWMIVREGFGGVGKKTRKGDGWRIRG</sequence>
<feature type="compositionally biased region" description="Polar residues" evidence="1">
    <location>
        <begin position="137"/>
        <end position="151"/>
    </location>
</feature>
<proteinExistence type="predicted"/>
<protein>
    <submittedName>
        <fullName evidence="2">Uncharacterized protein</fullName>
    </submittedName>
</protein>
<keyword evidence="3" id="KW-1185">Reference proteome</keyword>
<evidence type="ECO:0000313" key="3">
    <source>
        <dbReference type="Proteomes" id="UP000077266"/>
    </source>
</evidence>
<evidence type="ECO:0000313" key="2">
    <source>
        <dbReference type="EMBL" id="KZV93633.1"/>
    </source>
</evidence>
<feature type="region of interest" description="Disordered" evidence="1">
    <location>
        <begin position="270"/>
        <end position="404"/>
    </location>
</feature>
<name>A0A165IN48_EXIGL</name>
<dbReference type="EMBL" id="KV425986">
    <property type="protein sequence ID" value="KZV93633.1"/>
    <property type="molecule type" value="Genomic_DNA"/>
</dbReference>
<feature type="compositionally biased region" description="Acidic residues" evidence="1">
    <location>
        <begin position="351"/>
        <end position="361"/>
    </location>
</feature>
<dbReference type="AlphaFoldDB" id="A0A165IN48"/>
<feature type="compositionally biased region" description="Polar residues" evidence="1">
    <location>
        <begin position="362"/>
        <end position="375"/>
    </location>
</feature>
<feature type="compositionally biased region" description="Low complexity" evidence="1">
    <location>
        <begin position="297"/>
        <end position="312"/>
    </location>
</feature>
<gene>
    <name evidence="2" type="ORF">EXIGLDRAFT_716874</name>
</gene>
<feature type="region of interest" description="Disordered" evidence="1">
    <location>
        <begin position="134"/>
        <end position="201"/>
    </location>
</feature>
<dbReference type="OrthoDB" id="2590746at2759"/>
<feature type="compositionally biased region" description="Low complexity" evidence="1">
    <location>
        <begin position="34"/>
        <end position="58"/>
    </location>
</feature>
<dbReference type="Proteomes" id="UP000077266">
    <property type="component" value="Unassembled WGS sequence"/>
</dbReference>
<reference evidence="2 3" key="1">
    <citation type="journal article" date="2016" name="Mol. Biol. Evol.">
        <title>Comparative Genomics of Early-Diverging Mushroom-Forming Fungi Provides Insights into the Origins of Lignocellulose Decay Capabilities.</title>
        <authorList>
            <person name="Nagy L.G."/>
            <person name="Riley R."/>
            <person name="Tritt A."/>
            <person name="Adam C."/>
            <person name="Daum C."/>
            <person name="Floudas D."/>
            <person name="Sun H."/>
            <person name="Yadav J.S."/>
            <person name="Pangilinan J."/>
            <person name="Larsson K.H."/>
            <person name="Matsuura K."/>
            <person name="Barry K."/>
            <person name="Labutti K."/>
            <person name="Kuo R."/>
            <person name="Ohm R.A."/>
            <person name="Bhattacharya S.S."/>
            <person name="Shirouzu T."/>
            <person name="Yoshinaga Y."/>
            <person name="Martin F.M."/>
            <person name="Grigoriev I.V."/>
            <person name="Hibbett D.S."/>
        </authorList>
    </citation>
    <scope>NUCLEOTIDE SEQUENCE [LARGE SCALE GENOMIC DNA]</scope>
    <source>
        <strain evidence="2 3">HHB12029</strain>
    </source>
</reference>
<accession>A0A165IN48</accession>
<organism evidence="2 3">
    <name type="scientific">Exidia glandulosa HHB12029</name>
    <dbReference type="NCBI Taxonomy" id="1314781"/>
    <lineage>
        <taxon>Eukaryota</taxon>
        <taxon>Fungi</taxon>
        <taxon>Dikarya</taxon>
        <taxon>Basidiomycota</taxon>
        <taxon>Agaricomycotina</taxon>
        <taxon>Agaricomycetes</taxon>
        <taxon>Auriculariales</taxon>
        <taxon>Exidiaceae</taxon>
        <taxon>Exidia</taxon>
    </lineage>
</organism>
<feature type="region of interest" description="Disordered" evidence="1">
    <location>
        <begin position="1"/>
        <end position="58"/>
    </location>
</feature>